<evidence type="ECO:0000256" key="9">
    <source>
        <dbReference type="ARBA" id="ARBA00022989"/>
    </source>
</evidence>
<evidence type="ECO:0000256" key="1">
    <source>
        <dbReference type="ARBA" id="ARBA00004141"/>
    </source>
</evidence>
<evidence type="ECO:0000256" key="3">
    <source>
        <dbReference type="ARBA" id="ARBA00012944"/>
    </source>
</evidence>
<evidence type="ECO:0000256" key="14">
    <source>
        <dbReference type="RuleBase" id="RU000471"/>
    </source>
</evidence>
<reference evidence="17 18" key="1">
    <citation type="journal article" date="2023" name="bioRxiv">
        <title>Conserved and derived expression patterns and positive selection on dental genes reveal complex evolutionary context of ever-growing rodent molars.</title>
        <authorList>
            <person name="Calamari Z.T."/>
            <person name="Song A."/>
            <person name="Cohen E."/>
            <person name="Akter M."/>
            <person name="Roy R.D."/>
            <person name="Hallikas O."/>
            <person name="Christensen M.M."/>
            <person name="Li P."/>
            <person name="Marangoni P."/>
            <person name="Jernvall J."/>
            <person name="Klein O.D."/>
        </authorList>
    </citation>
    <scope>NUCLEOTIDE SEQUENCE [LARGE SCALE GENOMIC DNA]</scope>
    <source>
        <strain evidence="17">V071</strain>
    </source>
</reference>
<keyword evidence="9 16" id="KW-1133">Transmembrane helix</keyword>
<feature type="compositionally biased region" description="Polar residues" evidence="15">
    <location>
        <begin position="260"/>
        <end position="272"/>
    </location>
</feature>
<dbReference type="GO" id="GO:0003954">
    <property type="term" value="F:NADH dehydrogenase activity"/>
    <property type="evidence" value="ECO:0007669"/>
    <property type="project" value="TreeGrafter"/>
</dbReference>
<accession>A0AAW0GV36</accession>
<comment type="similarity">
    <text evidence="2 14">Belongs to the complex I subunit 1 family.</text>
</comment>
<keyword evidence="5" id="KW-0679">Respiratory chain</keyword>
<organism evidence="17 18">
    <name type="scientific">Myodes glareolus</name>
    <name type="common">Bank vole</name>
    <name type="synonym">Clethrionomys glareolus</name>
    <dbReference type="NCBI Taxonomy" id="447135"/>
    <lineage>
        <taxon>Eukaryota</taxon>
        <taxon>Metazoa</taxon>
        <taxon>Chordata</taxon>
        <taxon>Craniata</taxon>
        <taxon>Vertebrata</taxon>
        <taxon>Euteleostomi</taxon>
        <taxon>Mammalia</taxon>
        <taxon>Eutheria</taxon>
        <taxon>Euarchontoglires</taxon>
        <taxon>Glires</taxon>
        <taxon>Rodentia</taxon>
        <taxon>Myomorpha</taxon>
        <taxon>Muroidea</taxon>
        <taxon>Cricetidae</taxon>
        <taxon>Arvicolinae</taxon>
        <taxon>Myodes</taxon>
    </lineage>
</organism>
<keyword evidence="18" id="KW-1185">Reference proteome</keyword>
<feature type="region of interest" description="Disordered" evidence="15">
    <location>
        <begin position="48"/>
        <end position="69"/>
    </location>
</feature>
<evidence type="ECO:0000256" key="10">
    <source>
        <dbReference type="ARBA" id="ARBA00023027"/>
    </source>
</evidence>
<evidence type="ECO:0000256" key="7">
    <source>
        <dbReference type="ARBA" id="ARBA00022967"/>
    </source>
</evidence>
<name>A0AAW0GV36_MYOGA</name>
<dbReference type="Proteomes" id="UP001488838">
    <property type="component" value="Unassembled WGS sequence"/>
</dbReference>
<evidence type="ECO:0000256" key="4">
    <source>
        <dbReference type="ARBA" id="ARBA00021009"/>
    </source>
</evidence>
<dbReference type="PROSITE" id="PS00668">
    <property type="entry name" value="COMPLEX1_ND1_2"/>
    <property type="match status" value="1"/>
</dbReference>
<dbReference type="PANTHER" id="PTHR11432:SF3">
    <property type="entry name" value="NADH-UBIQUINONE OXIDOREDUCTASE CHAIN 1"/>
    <property type="match status" value="1"/>
</dbReference>
<feature type="compositionally biased region" description="Polar residues" evidence="15">
    <location>
        <begin position="438"/>
        <end position="453"/>
    </location>
</feature>
<evidence type="ECO:0000256" key="11">
    <source>
        <dbReference type="ARBA" id="ARBA00023136"/>
    </source>
</evidence>
<keyword evidence="6 14" id="KW-0812">Transmembrane</keyword>
<evidence type="ECO:0000256" key="5">
    <source>
        <dbReference type="ARBA" id="ARBA00022660"/>
    </source>
</evidence>
<feature type="non-terminal residue" evidence="17">
    <location>
        <position position="1"/>
    </location>
</feature>
<keyword evidence="8" id="KW-0249">Electron transport</keyword>
<evidence type="ECO:0000256" key="12">
    <source>
        <dbReference type="ARBA" id="ARBA00031024"/>
    </source>
</evidence>
<dbReference type="GO" id="GO:0008137">
    <property type="term" value="F:NADH dehydrogenase (ubiquinone) activity"/>
    <property type="evidence" value="ECO:0007669"/>
    <property type="project" value="UniProtKB-EC"/>
</dbReference>
<comment type="catalytic activity">
    <reaction evidence="13">
        <text>a ubiquinone + NADH + 5 H(+)(in) = a ubiquinol + NAD(+) + 4 H(+)(out)</text>
        <dbReference type="Rhea" id="RHEA:29091"/>
        <dbReference type="Rhea" id="RHEA-COMP:9565"/>
        <dbReference type="Rhea" id="RHEA-COMP:9566"/>
        <dbReference type="ChEBI" id="CHEBI:15378"/>
        <dbReference type="ChEBI" id="CHEBI:16389"/>
        <dbReference type="ChEBI" id="CHEBI:17976"/>
        <dbReference type="ChEBI" id="CHEBI:57540"/>
        <dbReference type="ChEBI" id="CHEBI:57945"/>
        <dbReference type="EC" id="7.1.1.2"/>
    </reaction>
</comment>
<evidence type="ECO:0000256" key="8">
    <source>
        <dbReference type="ARBA" id="ARBA00022982"/>
    </source>
</evidence>
<keyword evidence="5" id="KW-0813">Transport</keyword>
<proteinExistence type="inferred from homology"/>
<keyword evidence="7" id="KW-1278">Translocase</keyword>
<gene>
    <name evidence="17" type="ORF">U0070_000378</name>
</gene>
<dbReference type="InterPro" id="IPR018086">
    <property type="entry name" value="NADH_UbQ_OxRdtase_su1_CS"/>
</dbReference>
<evidence type="ECO:0000313" key="17">
    <source>
        <dbReference type="EMBL" id="KAK7795161.1"/>
    </source>
</evidence>
<evidence type="ECO:0000256" key="13">
    <source>
        <dbReference type="ARBA" id="ARBA00049551"/>
    </source>
</evidence>
<dbReference type="AlphaFoldDB" id="A0AAW0GV36"/>
<feature type="compositionally biased region" description="Pro residues" evidence="15">
    <location>
        <begin position="58"/>
        <end position="69"/>
    </location>
</feature>
<keyword evidence="10 14" id="KW-0520">NAD</keyword>
<dbReference type="PANTHER" id="PTHR11432">
    <property type="entry name" value="NADH DEHYDROGENASE SUBUNIT 1"/>
    <property type="match status" value="1"/>
</dbReference>
<dbReference type="GO" id="GO:0009060">
    <property type="term" value="P:aerobic respiration"/>
    <property type="evidence" value="ECO:0007669"/>
    <property type="project" value="TreeGrafter"/>
</dbReference>
<feature type="transmembrane region" description="Helical" evidence="16">
    <location>
        <begin position="6"/>
        <end position="30"/>
    </location>
</feature>
<dbReference type="EMBL" id="JBBHLL010003160">
    <property type="protein sequence ID" value="KAK7795161.1"/>
    <property type="molecule type" value="Genomic_DNA"/>
</dbReference>
<dbReference type="Pfam" id="PF00146">
    <property type="entry name" value="NADHdh"/>
    <property type="match status" value="2"/>
</dbReference>
<evidence type="ECO:0000256" key="16">
    <source>
        <dbReference type="SAM" id="Phobius"/>
    </source>
</evidence>
<evidence type="ECO:0000256" key="6">
    <source>
        <dbReference type="ARBA" id="ARBA00022692"/>
    </source>
</evidence>
<evidence type="ECO:0000256" key="15">
    <source>
        <dbReference type="SAM" id="MobiDB-lite"/>
    </source>
</evidence>
<feature type="region of interest" description="Disordered" evidence="15">
    <location>
        <begin position="429"/>
        <end position="454"/>
    </location>
</feature>
<keyword evidence="11 16" id="KW-0472">Membrane</keyword>
<comment type="caution">
    <text evidence="17">The sequence shown here is derived from an EMBL/GenBank/DDBJ whole genome shotgun (WGS) entry which is preliminary data.</text>
</comment>
<protein>
    <recommendedName>
        <fullName evidence="4">NADH-ubiquinone oxidoreductase chain 1</fullName>
        <ecNumber evidence="3">7.1.1.2</ecNumber>
    </recommendedName>
    <alternativeName>
        <fullName evidence="12">NADH dehydrogenase subunit 1</fullName>
    </alternativeName>
</protein>
<dbReference type="EC" id="7.1.1.2" evidence="3"/>
<sequence>VQILSLIVYFINILTLLVPVLIAIAFLTLVERKILGYIQLRKGPNISGPKSMNSTPHTTPPSKPKPRSPIYPSHIKPISVLNPVVRMSIQLQILHIRSPTSSSTNNFIRKTNRAPFDLTEGESELVSGFNVEYAAGPFALFFIAEYINIILINALSTIVFLGPFHDPYDPELYTTNFILKTLLLTTLPSLLPTIPIRPTNTPPMKKFPSSNISLLHMTHLNPNLHSKYSTLHLEICLKKETHNYYIWLQPIHYVNRPRNKSISPDSTNNKQLKPSIHRGSHKIFPNPSNRLHNPPHIYHHKLQTTRTMNISTRNQLQNTNLISHCLSPNWSLKWTEPNTSTKNYSLFIYRPHRLNNLYFTIQSLPHNTQPPNLHYHNNPHILSLPCTLVYIYYLHITYMKQNTYSNPHNLINSTINRRSSTTYRIPTKMSYHHRTTKKQQPNPSHTNSNNRPNQPFLLYPTNLLYIPNHIPNKQQL</sequence>
<dbReference type="GO" id="GO:0005743">
    <property type="term" value="C:mitochondrial inner membrane"/>
    <property type="evidence" value="ECO:0007669"/>
    <property type="project" value="UniProtKB-SubCell"/>
</dbReference>
<evidence type="ECO:0000256" key="2">
    <source>
        <dbReference type="ARBA" id="ARBA00010535"/>
    </source>
</evidence>
<comment type="subcellular location">
    <subcellularLocation>
        <location evidence="1">Membrane</location>
        <topology evidence="1">Multi-pass membrane protein</topology>
    </subcellularLocation>
    <subcellularLocation>
        <location evidence="14">Mitochondrion inner membrane</location>
        <topology evidence="14">Multi-pass membrane protein</topology>
    </subcellularLocation>
</comment>
<evidence type="ECO:0000313" key="18">
    <source>
        <dbReference type="Proteomes" id="UP001488838"/>
    </source>
</evidence>
<feature type="region of interest" description="Disordered" evidence="15">
    <location>
        <begin position="258"/>
        <end position="278"/>
    </location>
</feature>
<dbReference type="InterPro" id="IPR001694">
    <property type="entry name" value="NADH_UbQ_OxRdtase_su1/FPO"/>
</dbReference>